<organism evidence="2 3">
    <name type="scientific">Pseudomonas putida</name>
    <name type="common">Arthrobacter siderocapsulatus</name>
    <dbReference type="NCBI Taxonomy" id="303"/>
    <lineage>
        <taxon>Bacteria</taxon>
        <taxon>Pseudomonadati</taxon>
        <taxon>Pseudomonadota</taxon>
        <taxon>Gammaproteobacteria</taxon>
        <taxon>Pseudomonadales</taxon>
        <taxon>Pseudomonadaceae</taxon>
        <taxon>Pseudomonas</taxon>
    </lineage>
</organism>
<comment type="caution">
    <text evidence="2">The sequence shown here is derived from an EMBL/GenBank/DDBJ whole genome shotgun (WGS) entry which is preliminary data.</text>
</comment>
<dbReference type="Proteomes" id="UP000196082">
    <property type="component" value="Unassembled WGS sequence"/>
</dbReference>
<proteinExistence type="predicted"/>
<reference evidence="2 3" key="1">
    <citation type="submission" date="2017-05" db="EMBL/GenBank/DDBJ databases">
        <title>Whole genome sequence of Pseudomonas putida isolate 1312 commercialized as a biostimulant.</title>
        <authorList>
            <person name="Crovadore J."/>
            <person name="Blanc P."/>
            <person name="Chablais R."/>
            <person name="Cochard B."/>
            <person name="Grizard D."/>
            <person name="Lefort F."/>
        </authorList>
    </citation>
    <scope>NUCLEOTIDE SEQUENCE [LARGE SCALE GENOMIC DNA]</scope>
    <source>
        <strain evidence="2 3">1312</strain>
    </source>
</reference>
<name>A0A1Y3KQW7_PSEPU</name>
<evidence type="ECO:0000259" key="1">
    <source>
        <dbReference type="Pfam" id="PF07157"/>
    </source>
</evidence>
<dbReference type="Pfam" id="PF07157">
    <property type="entry name" value="DNA_circ_N"/>
    <property type="match status" value="1"/>
</dbReference>
<accession>A0A1Y3KQW7</accession>
<evidence type="ECO:0000313" key="2">
    <source>
        <dbReference type="EMBL" id="OUM28268.1"/>
    </source>
</evidence>
<dbReference type="InterPro" id="IPR009826">
    <property type="entry name" value="DNA_circ_N"/>
</dbReference>
<protein>
    <recommendedName>
        <fullName evidence="1">DNA circulation N-terminal domain-containing protein</fullName>
    </recommendedName>
</protein>
<feature type="domain" description="DNA circulation N-terminal" evidence="1">
    <location>
        <begin position="9"/>
        <end position="94"/>
    </location>
</feature>
<sequence length="420" mass="45874">MSEWRDLRREASFRGVPFWVDSDSVPVGRRTQLHEYPKRDQPLVEDMGRQTRKYSFDGFIIGPDFISHRDRLLVALDTPGPGELIHPWFGRLTVTAGDCEISHSRYELGMVRFNLEFIDGALAFPVQRVNTRRQLAAHVPTLLESIKARFDAAMAKVNWARQQVNKVRRAIASAYAFAINFLKPLTSLAGDIGALVQSLINAPSALAASLLSDIASIERWFSGYGSTGSSLQSSKAKAEAITALSATRLATDDPDTALIQSAVIGLVQDAALVDLLLDMAEVPVASVRSIDQPAALSVQLEQQGATITSGSVLDTGVPVADDILAVRDAISEAMWTIAEDSQPDHFGVLSDARQALDRHLTDVARSGVWLHPYRPRLAVPSLVLAHRLYGDALRGSEIVTRNKIRHPGFVPATELQVAKS</sequence>
<gene>
    <name evidence="2" type="ORF">B8W72_20630</name>
</gene>
<dbReference type="EMBL" id="NFSB01000084">
    <property type="protein sequence ID" value="OUM28268.1"/>
    <property type="molecule type" value="Genomic_DNA"/>
</dbReference>
<evidence type="ECO:0000313" key="3">
    <source>
        <dbReference type="Proteomes" id="UP000196082"/>
    </source>
</evidence>
<dbReference type="RefSeq" id="WP_086977680.1">
    <property type="nucleotide sequence ID" value="NZ_NFSB01000084.1"/>
</dbReference>
<dbReference type="AlphaFoldDB" id="A0A1Y3KQW7"/>